<feature type="short sequence motif" description="Meso-diaminopimelate recognition motif" evidence="2">
    <location>
        <begin position="438"/>
        <end position="441"/>
    </location>
</feature>
<comment type="function">
    <text evidence="2">Catalyzes the addition of meso-diaminopimelic acid to the nucleotide precursor UDP-N-acetylmuramoyl-L-alanyl-D-glutamate (UMAG) in the biosynthesis of bacterial cell-wall peptidoglycan.</text>
</comment>
<dbReference type="GO" id="GO:0009252">
    <property type="term" value="P:peptidoglycan biosynthetic process"/>
    <property type="evidence" value="ECO:0007669"/>
    <property type="project" value="UniProtKB-UniRule"/>
</dbReference>
<comment type="cofactor">
    <cofactor evidence="2">
        <name>Mg(2+)</name>
        <dbReference type="ChEBI" id="CHEBI:18420"/>
    </cofactor>
</comment>
<dbReference type="Gene3D" id="3.40.1190.10">
    <property type="entry name" value="Mur-like, catalytic domain"/>
    <property type="match status" value="1"/>
</dbReference>
<feature type="binding site" evidence="2">
    <location>
        <position position="414"/>
    </location>
    <ligand>
        <name>meso-2,6-diaminopimelate</name>
        <dbReference type="ChEBI" id="CHEBI:57791"/>
    </ligand>
</feature>
<feature type="binding site" evidence="2">
    <location>
        <begin position="127"/>
        <end position="133"/>
    </location>
    <ligand>
        <name>ATP</name>
        <dbReference type="ChEBI" id="CHEBI:30616"/>
    </ligand>
</feature>
<evidence type="ECO:0000259" key="5">
    <source>
        <dbReference type="Pfam" id="PF08245"/>
    </source>
</evidence>
<keyword evidence="2 3" id="KW-0133">Cell shape</keyword>
<dbReference type="Pfam" id="PF02875">
    <property type="entry name" value="Mur_ligase_C"/>
    <property type="match status" value="1"/>
</dbReference>
<keyword evidence="2 3" id="KW-0961">Cell wall biogenesis/degradation</keyword>
<evidence type="ECO:0000313" key="7">
    <source>
        <dbReference type="Proteomes" id="UP000318294"/>
    </source>
</evidence>
<dbReference type="SUPFAM" id="SSF53623">
    <property type="entry name" value="MurD-like peptide ligases, catalytic domain"/>
    <property type="match status" value="1"/>
</dbReference>
<dbReference type="GO" id="GO:0005737">
    <property type="term" value="C:cytoplasm"/>
    <property type="evidence" value="ECO:0007669"/>
    <property type="project" value="UniProtKB-SubCell"/>
</dbReference>
<dbReference type="GO" id="GO:0008765">
    <property type="term" value="F:UDP-N-acetylmuramoylalanyl-D-glutamate-2,6-diaminopimelate ligase activity"/>
    <property type="evidence" value="ECO:0007669"/>
    <property type="project" value="UniProtKB-UniRule"/>
</dbReference>
<dbReference type="InterPro" id="IPR005761">
    <property type="entry name" value="UDP-N-AcMur-Glu-dNH2Pim_ligase"/>
</dbReference>
<feature type="binding site" evidence="2">
    <location>
        <position position="489"/>
    </location>
    <ligand>
        <name>meso-2,6-diaminopimelate</name>
        <dbReference type="ChEBI" id="CHEBI:57791"/>
    </ligand>
</feature>
<dbReference type="InterPro" id="IPR036565">
    <property type="entry name" value="Mur-like_cat_sf"/>
</dbReference>
<accession>A0A554XIT6</accession>
<dbReference type="PANTHER" id="PTHR23135:SF4">
    <property type="entry name" value="UDP-N-ACETYLMURAMOYL-L-ALANYL-D-GLUTAMATE--2,6-DIAMINOPIMELATE LIGASE MURE HOMOLOG, CHLOROPLASTIC"/>
    <property type="match status" value="1"/>
</dbReference>
<keyword evidence="2" id="KW-0547">Nucleotide-binding</keyword>
<keyword evidence="2" id="KW-0460">Magnesium</keyword>
<keyword evidence="2 3" id="KW-0132">Cell division</keyword>
<comment type="subcellular location">
    <subcellularLocation>
        <location evidence="2 3">Cytoplasm</location>
    </subcellularLocation>
</comment>
<gene>
    <name evidence="2 6" type="primary">murE</name>
    <name evidence="6" type="ORF">Tchar_00518</name>
</gene>
<feature type="binding site" evidence="2">
    <location>
        <begin position="438"/>
        <end position="441"/>
    </location>
    <ligand>
        <name>meso-2,6-diaminopimelate</name>
        <dbReference type="ChEBI" id="CHEBI:57791"/>
    </ligand>
</feature>
<feature type="domain" description="Mur ligase central" evidence="5">
    <location>
        <begin position="125"/>
        <end position="333"/>
    </location>
</feature>
<dbReference type="RefSeq" id="WP_144327538.1">
    <property type="nucleotide sequence ID" value="NZ_VJON01000005.1"/>
</dbReference>
<evidence type="ECO:0000259" key="4">
    <source>
        <dbReference type="Pfam" id="PF02875"/>
    </source>
</evidence>
<dbReference type="NCBIfam" id="TIGR01085">
    <property type="entry name" value="murE"/>
    <property type="match status" value="1"/>
</dbReference>
<keyword evidence="7" id="KW-1185">Reference proteome</keyword>
<comment type="caution">
    <text evidence="2">Lacks conserved residue(s) required for the propagation of feature annotation.</text>
</comment>
<feature type="domain" description="Mur ligase C-terminal" evidence="4">
    <location>
        <begin position="370"/>
        <end position="491"/>
    </location>
</feature>
<organism evidence="6 7">
    <name type="scientific">Tepidimonas charontis</name>
    <dbReference type="NCBI Taxonomy" id="2267262"/>
    <lineage>
        <taxon>Bacteria</taxon>
        <taxon>Pseudomonadati</taxon>
        <taxon>Pseudomonadota</taxon>
        <taxon>Betaproteobacteria</taxon>
        <taxon>Burkholderiales</taxon>
        <taxon>Tepidimonas</taxon>
    </lineage>
</organism>
<dbReference type="InterPro" id="IPR036615">
    <property type="entry name" value="Mur_ligase_C_dom_sf"/>
</dbReference>
<keyword evidence="2 3" id="KW-0131">Cell cycle</keyword>
<keyword evidence="2" id="KW-0067">ATP-binding</keyword>
<comment type="caution">
    <text evidence="6">The sequence shown here is derived from an EMBL/GenBank/DDBJ whole genome shotgun (WGS) entry which is preliminary data.</text>
</comment>
<reference evidence="6 7" key="1">
    <citation type="submission" date="2019-07" db="EMBL/GenBank/DDBJ databases">
        <title>Tepidimonas charontis SPSP-6 draft genome.</title>
        <authorList>
            <person name="Da Costa M.S."/>
            <person name="Froufe H.J.C."/>
            <person name="Egas C."/>
            <person name="Albuquerque L."/>
        </authorList>
    </citation>
    <scope>NUCLEOTIDE SEQUENCE [LARGE SCALE GENOMIC DNA]</scope>
    <source>
        <strain evidence="6 7">SPSP-6</strain>
    </source>
</reference>
<dbReference type="Gene3D" id="3.40.1390.10">
    <property type="entry name" value="MurE/MurF, N-terminal domain"/>
    <property type="match status" value="1"/>
</dbReference>
<comment type="catalytic activity">
    <reaction evidence="2">
        <text>UDP-N-acetyl-alpha-D-muramoyl-L-alanyl-D-glutamate + meso-2,6-diaminopimelate + ATP = UDP-N-acetyl-alpha-D-muramoyl-L-alanyl-gamma-D-glutamyl-meso-2,6-diaminopimelate + ADP + phosphate + H(+)</text>
        <dbReference type="Rhea" id="RHEA:23676"/>
        <dbReference type="ChEBI" id="CHEBI:15378"/>
        <dbReference type="ChEBI" id="CHEBI:30616"/>
        <dbReference type="ChEBI" id="CHEBI:43474"/>
        <dbReference type="ChEBI" id="CHEBI:57791"/>
        <dbReference type="ChEBI" id="CHEBI:83900"/>
        <dbReference type="ChEBI" id="CHEBI:83905"/>
        <dbReference type="ChEBI" id="CHEBI:456216"/>
        <dbReference type="EC" id="6.3.2.13"/>
    </reaction>
</comment>
<evidence type="ECO:0000256" key="1">
    <source>
        <dbReference type="ARBA" id="ARBA00005898"/>
    </source>
</evidence>
<dbReference type="SUPFAM" id="SSF53244">
    <property type="entry name" value="MurD-like peptide ligases, peptide-binding domain"/>
    <property type="match status" value="1"/>
</dbReference>
<feature type="binding site" evidence="2">
    <location>
        <position position="197"/>
    </location>
    <ligand>
        <name>UDP-N-acetyl-alpha-D-muramoyl-L-alanyl-D-glutamate</name>
        <dbReference type="ChEBI" id="CHEBI:83900"/>
    </ligand>
</feature>
<evidence type="ECO:0000256" key="2">
    <source>
        <dbReference type="HAMAP-Rule" id="MF_00208"/>
    </source>
</evidence>
<evidence type="ECO:0000313" key="6">
    <source>
        <dbReference type="EMBL" id="TSE35735.1"/>
    </source>
</evidence>
<feature type="modified residue" description="N6-carboxylysine" evidence="2">
    <location>
        <position position="237"/>
    </location>
</feature>
<dbReference type="InterPro" id="IPR035911">
    <property type="entry name" value="MurE/MurF_N"/>
</dbReference>
<dbReference type="SUPFAM" id="SSF63418">
    <property type="entry name" value="MurE/MurF N-terminal domain"/>
    <property type="match status" value="1"/>
</dbReference>
<comment type="pathway">
    <text evidence="2 3">Cell wall biogenesis; peptidoglycan biosynthesis.</text>
</comment>
<dbReference type="GO" id="GO:0051301">
    <property type="term" value="P:cell division"/>
    <property type="evidence" value="ECO:0007669"/>
    <property type="project" value="UniProtKB-KW"/>
</dbReference>
<sequence>MSALGRSLDDLASIVAWLRARGARGLSADSRRLPPGHAFIAWPGAATDARRFVCAALQAGAPAAVVEAEGLPAWLAAHPQDAFDVVGTGTPEAAVRAVAGLRRLAGPLASAFWDHPSRALDLIAITGTNGKTSTAWWVAQWLQAAGRPAGLIGTLGVGHPGQALAPTGLTTPDPVMLQGALRGFADAGVRAVALEASSIGLAEGRLEGAAVHTAVFTNLTQDHLDYHGSMDAYWAAKRRLFDWPGLRVAVVCLDDTHGRLLAQALSQRGTGVDLWTYATTPEQAATARLRLLRRTWREDGVCFTVAEGGREASFTLPVVGDYNLANLLAAIAVLRSQGLPWPTIQGASAALTAVPGRMQPAWDEAAASDAGLPLVLVDYAHTPDAVAQALRALRPLAQRRAGRLWCLLGCGGDRDPSKRPLMAAAAEAGADAVVLTSDNPRSEDPLAILAQMQRGLRAPGKAHVEVDRARAIDWVVYQAAPADVVLLAGKGHEDYQEVGGVRRPFSDVAQARAALQRRREESR</sequence>
<keyword evidence="2 6" id="KW-0436">Ligase</keyword>
<dbReference type="InterPro" id="IPR004101">
    <property type="entry name" value="Mur_ligase_C"/>
</dbReference>
<comment type="PTM">
    <text evidence="2">Carboxylation is probably crucial for Mg(2+) binding and, consequently, for the gamma-phosphate positioning of ATP.</text>
</comment>
<dbReference type="NCBIfam" id="NF001126">
    <property type="entry name" value="PRK00139.1-4"/>
    <property type="match status" value="1"/>
</dbReference>
<dbReference type="UniPathway" id="UPA00219"/>
<dbReference type="Proteomes" id="UP000318294">
    <property type="component" value="Unassembled WGS sequence"/>
</dbReference>
<feature type="binding site" evidence="2">
    <location>
        <position position="493"/>
    </location>
    <ligand>
        <name>meso-2,6-diaminopimelate</name>
        <dbReference type="ChEBI" id="CHEBI:57791"/>
    </ligand>
</feature>
<feature type="binding site" evidence="2">
    <location>
        <begin position="170"/>
        <end position="171"/>
    </location>
    <ligand>
        <name>UDP-N-acetyl-alpha-D-muramoyl-L-alanyl-D-glutamate</name>
        <dbReference type="ChEBI" id="CHEBI:83900"/>
    </ligand>
</feature>
<comment type="similarity">
    <text evidence="1 2">Belongs to the MurCDEF family. MurE subfamily.</text>
</comment>
<dbReference type="Gene3D" id="3.90.190.20">
    <property type="entry name" value="Mur ligase, C-terminal domain"/>
    <property type="match status" value="1"/>
</dbReference>
<dbReference type="GO" id="GO:0071555">
    <property type="term" value="P:cell wall organization"/>
    <property type="evidence" value="ECO:0007669"/>
    <property type="project" value="UniProtKB-KW"/>
</dbReference>
<proteinExistence type="inferred from homology"/>
<keyword evidence="2" id="KW-0963">Cytoplasm</keyword>
<evidence type="ECO:0000256" key="3">
    <source>
        <dbReference type="RuleBase" id="RU004135"/>
    </source>
</evidence>
<dbReference type="PANTHER" id="PTHR23135">
    <property type="entry name" value="MUR LIGASE FAMILY MEMBER"/>
    <property type="match status" value="1"/>
</dbReference>
<feature type="binding site" evidence="2">
    <location>
        <position position="205"/>
    </location>
    <ligand>
        <name>UDP-N-acetyl-alpha-D-muramoyl-L-alanyl-D-glutamate</name>
        <dbReference type="ChEBI" id="CHEBI:83900"/>
    </ligand>
</feature>
<dbReference type="InterPro" id="IPR013221">
    <property type="entry name" value="Mur_ligase_cen"/>
</dbReference>
<dbReference type="EC" id="6.3.2.13" evidence="2"/>
<dbReference type="AlphaFoldDB" id="A0A554XIT6"/>
<keyword evidence="2 3" id="KW-0573">Peptidoglycan synthesis</keyword>
<dbReference type="OrthoDB" id="9800958at2"/>
<dbReference type="Pfam" id="PF08245">
    <property type="entry name" value="Mur_ligase_M"/>
    <property type="match status" value="1"/>
</dbReference>
<dbReference type="GO" id="GO:0008360">
    <property type="term" value="P:regulation of cell shape"/>
    <property type="evidence" value="ECO:0007669"/>
    <property type="project" value="UniProtKB-KW"/>
</dbReference>
<feature type="binding site" evidence="2">
    <location>
        <position position="30"/>
    </location>
    <ligand>
        <name>UDP-N-acetyl-alpha-D-muramoyl-L-alanyl-D-glutamate</name>
        <dbReference type="ChEBI" id="CHEBI:83900"/>
    </ligand>
</feature>
<dbReference type="EMBL" id="VJON01000005">
    <property type="protein sequence ID" value="TSE35735.1"/>
    <property type="molecule type" value="Genomic_DNA"/>
</dbReference>
<dbReference type="HAMAP" id="MF_00208">
    <property type="entry name" value="MurE"/>
    <property type="match status" value="1"/>
</dbReference>
<dbReference type="GO" id="GO:0000287">
    <property type="term" value="F:magnesium ion binding"/>
    <property type="evidence" value="ECO:0007669"/>
    <property type="project" value="UniProtKB-UniRule"/>
</dbReference>
<name>A0A554XIT6_9BURK</name>
<dbReference type="GO" id="GO:0005524">
    <property type="term" value="F:ATP binding"/>
    <property type="evidence" value="ECO:0007669"/>
    <property type="project" value="UniProtKB-UniRule"/>
</dbReference>
<protein>
    <recommendedName>
        <fullName evidence="2">UDP-N-acetylmuramoyl-L-alanyl-D-glutamate--2,6-diaminopimelate ligase</fullName>
        <ecNumber evidence="2">6.3.2.13</ecNumber>
    </recommendedName>
    <alternativeName>
        <fullName evidence="2">Meso-A2pm-adding enzyme</fullName>
    </alternativeName>
    <alternativeName>
        <fullName evidence="2">Meso-diaminopimelate-adding enzyme</fullName>
    </alternativeName>
    <alternativeName>
        <fullName evidence="2">UDP-MurNAc-L-Ala-D-Glu:meso-diaminopimelate ligase</fullName>
    </alternativeName>
    <alternativeName>
        <fullName evidence="2">UDP-MurNAc-tripeptide synthetase</fullName>
    </alternativeName>
    <alternativeName>
        <fullName evidence="2">UDP-N-acetylmuramyl-tripeptide synthetase</fullName>
    </alternativeName>
</protein>